<evidence type="ECO:0000313" key="2">
    <source>
        <dbReference type="Proteomes" id="UP001238096"/>
    </source>
</evidence>
<dbReference type="PANTHER" id="PTHR13887:SF54">
    <property type="entry name" value="DSBA FAMILY PROTEIN"/>
    <property type="match status" value="1"/>
</dbReference>
<dbReference type="Pfam" id="PF13743">
    <property type="entry name" value="Thioredoxin_5"/>
    <property type="match status" value="1"/>
</dbReference>
<keyword evidence="2" id="KW-1185">Reference proteome</keyword>
<dbReference type="Proteomes" id="UP001238096">
    <property type="component" value="Chromosome"/>
</dbReference>
<gene>
    <name evidence="1" type="ORF">N1496_07020</name>
</gene>
<evidence type="ECO:0000313" key="1">
    <source>
        <dbReference type="EMBL" id="WMB28818.1"/>
    </source>
</evidence>
<proteinExistence type="predicted"/>
<dbReference type="InterPro" id="IPR036249">
    <property type="entry name" value="Thioredoxin-like_sf"/>
</dbReference>
<sequence>MEKLRLTVYSDPVCIWCWGSEPLMRALETHYGKLLSVQYVMGGLIKHIDDFYDPQNAIGDVASEEFNKQVTRHWEEAQHIHGMPVRADLFDLYSDEYPSTYPQNIAYKAAELVNPDLAPIYLYRMRKAVSTQGKAISHEDVQIELASEVGLEISAFIQHLKDGSAEKAFHKDLAKTQAAGVTGFPTLEIAYKDQSLLLNGYRSFTEIASVIDYISKGAVKPREVHLSKDNLVELLRKHPVMTLKEVQIAFDIPTIAQTEVLLEDWFKDNTISKETVGQSYFISLSHPQKSYSCDPETGICHF</sequence>
<name>A0ABY9LJ47_9STRE</name>
<dbReference type="Gene3D" id="3.40.30.10">
    <property type="entry name" value="Glutaredoxin"/>
    <property type="match status" value="1"/>
</dbReference>
<reference evidence="2" key="1">
    <citation type="submission" date="2022-10" db="EMBL/GenBank/DDBJ databases">
        <title>Streptococcus didelphis as causative of fatal infections in opossums (Didelphis albiventris).</title>
        <authorList>
            <person name="Breyer G.M."/>
            <person name="Da Silva M.E.R.J."/>
            <person name="Siqueira F.M."/>
        </authorList>
    </citation>
    <scope>NUCLEOTIDE SEQUENCE [LARGE SCALE GENOMIC DNA]</scope>
    <source>
        <strain evidence="2">LBVP101/21</strain>
    </source>
</reference>
<protein>
    <submittedName>
        <fullName evidence="1">DsbA family protein</fullName>
    </submittedName>
</protein>
<dbReference type="CDD" id="cd03025">
    <property type="entry name" value="DsbA_FrnE_like"/>
    <property type="match status" value="1"/>
</dbReference>
<accession>A0ABY9LJ47</accession>
<organism evidence="1 2">
    <name type="scientific">Streptococcus didelphis</name>
    <dbReference type="NCBI Taxonomy" id="102886"/>
    <lineage>
        <taxon>Bacteria</taxon>
        <taxon>Bacillati</taxon>
        <taxon>Bacillota</taxon>
        <taxon>Bacilli</taxon>
        <taxon>Lactobacillales</taxon>
        <taxon>Streptococcaceae</taxon>
        <taxon>Streptococcus</taxon>
    </lineage>
</organism>
<dbReference type="SUPFAM" id="SSF52833">
    <property type="entry name" value="Thioredoxin-like"/>
    <property type="match status" value="1"/>
</dbReference>
<dbReference type="EMBL" id="CP110509">
    <property type="protein sequence ID" value="WMB28818.1"/>
    <property type="molecule type" value="Genomic_DNA"/>
</dbReference>
<dbReference type="PANTHER" id="PTHR13887">
    <property type="entry name" value="GLUTATHIONE S-TRANSFERASE KAPPA"/>
    <property type="match status" value="1"/>
</dbReference>
<dbReference type="RefSeq" id="WP_083906218.1">
    <property type="nucleotide sequence ID" value="NZ_CP104407.1"/>
</dbReference>